<evidence type="ECO:0000256" key="2">
    <source>
        <dbReference type="SAM" id="MobiDB-lite"/>
    </source>
</evidence>
<comment type="caution">
    <text evidence="4">The sequence shown here is derived from an EMBL/GenBank/DDBJ whole genome shotgun (WGS) entry which is preliminary data.</text>
</comment>
<feature type="domain" description="C2H2-type" evidence="3">
    <location>
        <begin position="194"/>
        <end position="222"/>
    </location>
</feature>
<keyword evidence="1" id="KW-0862">Zinc</keyword>
<sequence>MASLNPPDGPQERTSAKEILSGRQQLEAWNASQHQYLFQHSPILAPTTKRGTTQETISPRDIDIGSGQQSASSCQEKRQDVERLIVTAGRSDVDFEPQLPELTKSSSTATETGIYSCTNFDCPLRFDTWENMKLHKGRGHTGDHKLKGSITVPRLYWCDRTNPSTRAPCALSFKREYDFTRHEDCIHNNRRKRFSCSSCNGTFGRQDALIRHVRAKHPEVKLKNKRRRGAEECSPN</sequence>
<dbReference type="OrthoDB" id="7295497at2759"/>
<dbReference type="PANTHER" id="PTHR46179">
    <property type="entry name" value="ZINC FINGER PROTEIN"/>
    <property type="match status" value="1"/>
</dbReference>
<reference evidence="4" key="1">
    <citation type="journal article" date="2021" name="IMA Fungus">
        <title>Genomic characterization of three marine fungi, including Emericellopsis atlantica sp. nov. with signatures of a generalist lifestyle and marine biomass degradation.</title>
        <authorList>
            <person name="Hagestad O.C."/>
            <person name="Hou L."/>
            <person name="Andersen J.H."/>
            <person name="Hansen E.H."/>
            <person name="Altermark B."/>
            <person name="Li C."/>
            <person name="Kuhnert E."/>
            <person name="Cox R.J."/>
            <person name="Crous P.W."/>
            <person name="Spatafora J.W."/>
            <person name="Lail K."/>
            <person name="Amirebrahimi M."/>
            <person name="Lipzen A."/>
            <person name="Pangilinan J."/>
            <person name="Andreopoulos W."/>
            <person name="Hayes R.D."/>
            <person name="Ng V."/>
            <person name="Grigoriev I.V."/>
            <person name="Jackson S.A."/>
            <person name="Sutton T.D.S."/>
            <person name="Dobson A.D.W."/>
            <person name="Rama T."/>
        </authorList>
    </citation>
    <scope>NUCLEOTIDE SEQUENCE</scope>
    <source>
        <strain evidence="4">TRa018bII</strain>
    </source>
</reference>
<keyword evidence="1" id="KW-0863">Zinc-finger</keyword>
<gene>
    <name evidence="4" type="ORF">BJ875DRAFT_476424</name>
</gene>
<dbReference type="GO" id="GO:0006357">
    <property type="term" value="P:regulation of transcription by RNA polymerase II"/>
    <property type="evidence" value="ECO:0007669"/>
    <property type="project" value="TreeGrafter"/>
</dbReference>
<dbReference type="InterPro" id="IPR013087">
    <property type="entry name" value="Znf_C2H2_type"/>
</dbReference>
<dbReference type="PANTHER" id="PTHR46179:SF19">
    <property type="entry name" value="C2H2 FINGER DOMAIN TRANSCRIPTION FACTOR (EUROFUNG)-RELATED"/>
    <property type="match status" value="1"/>
</dbReference>
<dbReference type="InterPro" id="IPR036236">
    <property type="entry name" value="Znf_C2H2_sf"/>
</dbReference>
<dbReference type="GO" id="GO:0008270">
    <property type="term" value="F:zinc ion binding"/>
    <property type="evidence" value="ECO:0007669"/>
    <property type="project" value="UniProtKB-KW"/>
</dbReference>
<proteinExistence type="predicted"/>
<feature type="domain" description="C2H2-type" evidence="3">
    <location>
        <begin position="115"/>
        <end position="145"/>
    </location>
</feature>
<feature type="region of interest" description="Disordered" evidence="2">
    <location>
        <begin position="1"/>
        <end position="23"/>
    </location>
</feature>
<evidence type="ECO:0000256" key="1">
    <source>
        <dbReference type="PROSITE-ProRule" id="PRU00042"/>
    </source>
</evidence>
<dbReference type="AlphaFoldDB" id="A0A9P8BZV7"/>
<dbReference type="InterPro" id="IPR051061">
    <property type="entry name" value="Zinc_finger_trans_reg"/>
</dbReference>
<dbReference type="EMBL" id="MU251849">
    <property type="protein sequence ID" value="KAG9228868.1"/>
    <property type="molecule type" value="Genomic_DNA"/>
</dbReference>
<dbReference type="PROSITE" id="PS50157">
    <property type="entry name" value="ZINC_FINGER_C2H2_2"/>
    <property type="match status" value="2"/>
</dbReference>
<protein>
    <recommendedName>
        <fullName evidence="3">C2H2-type domain-containing protein</fullName>
    </recommendedName>
</protein>
<dbReference type="Proteomes" id="UP000824998">
    <property type="component" value="Unassembled WGS sequence"/>
</dbReference>
<feature type="region of interest" description="Disordered" evidence="2">
    <location>
        <begin position="42"/>
        <end position="78"/>
    </location>
</feature>
<evidence type="ECO:0000313" key="5">
    <source>
        <dbReference type="Proteomes" id="UP000824998"/>
    </source>
</evidence>
<dbReference type="Pfam" id="PF00096">
    <property type="entry name" value="zf-C2H2"/>
    <property type="match status" value="1"/>
</dbReference>
<name>A0A9P8BZV7_9HELO</name>
<organism evidence="4 5">
    <name type="scientific">Amylocarpus encephaloides</name>
    <dbReference type="NCBI Taxonomy" id="45428"/>
    <lineage>
        <taxon>Eukaryota</taxon>
        <taxon>Fungi</taxon>
        <taxon>Dikarya</taxon>
        <taxon>Ascomycota</taxon>
        <taxon>Pezizomycotina</taxon>
        <taxon>Leotiomycetes</taxon>
        <taxon>Helotiales</taxon>
        <taxon>Helotiales incertae sedis</taxon>
        <taxon>Amylocarpus</taxon>
    </lineage>
</organism>
<dbReference type="SMART" id="SM00355">
    <property type="entry name" value="ZnF_C2H2"/>
    <property type="match status" value="2"/>
</dbReference>
<keyword evidence="5" id="KW-1185">Reference proteome</keyword>
<evidence type="ECO:0000313" key="4">
    <source>
        <dbReference type="EMBL" id="KAG9228868.1"/>
    </source>
</evidence>
<dbReference type="Gene3D" id="3.30.160.60">
    <property type="entry name" value="Classic Zinc Finger"/>
    <property type="match status" value="1"/>
</dbReference>
<accession>A0A9P8BZV7</accession>
<dbReference type="PROSITE" id="PS00028">
    <property type="entry name" value="ZINC_FINGER_C2H2_1"/>
    <property type="match status" value="2"/>
</dbReference>
<dbReference type="GO" id="GO:0005634">
    <property type="term" value="C:nucleus"/>
    <property type="evidence" value="ECO:0007669"/>
    <property type="project" value="TreeGrafter"/>
</dbReference>
<evidence type="ECO:0000259" key="3">
    <source>
        <dbReference type="PROSITE" id="PS50157"/>
    </source>
</evidence>
<dbReference type="SUPFAM" id="SSF57667">
    <property type="entry name" value="beta-beta-alpha zinc fingers"/>
    <property type="match status" value="1"/>
</dbReference>
<keyword evidence="1" id="KW-0479">Metal-binding</keyword>